<accession>H5SQY5</accession>
<dbReference type="InterPro" id="IPR013321">
    <property type="entry name" value="Arc_rbn_hlx_hlx"/>
</dbReference>
<organism evidence="1">
    <name type="scientific">Acetithermum autotrophicum</name>
    <dbReference type="NCBI Taxonomy" id="1446466"/>
    <lineage>
        <taxon>Bacteria</taxon>
        <taxon>Candidatus Bipolaricaulota</taxon>
        <taxon>Candidatus Acetithermum</taxon>
    </lineage>
</organism>
<dbReference type="AlphaFoldDB" id="H5SQY5"/>
<dbReference type="EMBL" id="AP011801">
    <property type="protein sequence ID" value="BAL58502.1"/>
    <property type="molecule type" value="Genomic_DNA"/>
</dbReference>
<dbReference type="InterPro" id="IPR010985">
    <property type="entry name" value="Ribbon_hlx_hlx"/>
</dbReference>
<sequence>MRRSNGETPWQLTVYIPKEKRHEQLLERLRKIAQAERRSLNFLVLEAVEKYLDELTSDRHADSAV</sequence>
<gene>
    <name evidence="1" type="ORF">HGMM_OP2C052</name>
</gene>
<dbReference type="GO" id="GO:0006355">
    <property type="term" value="P:regulation of DNA-templated transcription"/>
    <property type="evidence" value="ECO:0007669"/>
    <property type="project" value="InterPro"/>
</dbReference>
<reference evidence="1" key="1">
    <citation type="journal article" date="2005" name="Environ. Microbiol.">
        <title>Genetic and functional properties of uncultivated thermophilic crenarchaeotes from a subsurface gold mine as revealed by analysis of genome fragments.</title>
        <authorList>
            <person name="Nunoura T."/>
            <person name="Hirayama H."/>
            <person name="Takami H."/>
            <person name="Oida H."/>
            <person name="Nishi S."/>
            <person name="Shimamura S."/>
            <person name="Suzuki Y."/>
            <person name="Inagaki F."/>
            <person name="Takai K."/>
            <person name="Nealson K.H."/>
            <person name="Horikoshi K."/>
        </authorList>
    </citation>
    <scope>NUCLEOTIDE SEQUENCE</scope>
</reference>
<dbReference type="SUPFAM" id="SSF47598">
    <property type="entry name" value="Ribbon-helix-helix"/>
    <property type="match status" value="1"/>
</dbReference>
<reference evidence="1" key="2">
    <citation type="journal article" date="2012" name="PLoS ONE">
        <title>A Deeply Branching Thermophilic Bacterium with an Ancient Acetyl-CoA Pathway Dominates a Subsurface Ecosystem.</title>
        <authorList>
            <person name="Takami H."/>
            <person name="Noguchi H."/>
            <person name="Takaki Y."/>
            <person name="Uchiyama I."/>
            <person name="Toyoda A."/>
            <person name="Nishi S."/>
            <person name="Chee G.-J."/>
            <person name="Arai W."/>
            <person name="Nunoura T."/>
            <person name="Itoh T."/>
            <person name="Hattori M."/>
            <person name="Takai K."/>
        </authorList>
    </citation>
    <scope>NUCLEOTIDE SEQUENCE</scope>
</reference>
<name>H5SQY5_ACEAU</name>
<protein>
    <recommendedName>
        <fullName evidence="2">CopG-like ribbon-helix-helix domain-containing protein</fullName>
    </recommendedName>
</protein>
<proteinExistence type="predicted"/>
<evidence type="ECO:0000313" key="1">
    <source>
        <dbReference type="EMBL" id="BAL58502.1"/>
    </source>
</evidence>
<dbReference type="Gene3D" id="1.10.1220.10">
    <property type="entry name" value="Met repressor-like"/>
    <property type="match status" value="1"/>
</dbReference>
<evidence type="ECO:0008006" key="2">
    <source>
        <dbReference type="Google" id="ProtNLM"/>
    </source>
</evidence>